<sequence>MAGEQQPEETCGAGEPSLHVATLPHLPSGGPAPPPGLSDLGPAPTGLLDLPAAAWAALAPHLPTTALAALRLTCRDAAQQLDASPALARLRLAPTAAWLSATQQRRNRHDADCKETYSEGATPPGAVGRRFSCLQSLHLRPASARDFVKGIDLEACLVALGPCTALRRLHLCGWPAPAPTTGRDRGRGRDRAHHTHDATVRAMPVPNEVPAPDVSAAEEGSASFATAVTPTPPSAPPTADPDPHRHGQGQGQGYSRSRDPSRGLLCDILPPFCPRLTELVLDGGAVAAVLLDGGDGAGGDGGAVAALAAGLPALRRLSLRFRAAGWQRTPRSCPDLAPLTQLTALQLTGVTPNAPTIAALGPLTGLAALHLDLVHEGYDRGLQALDLTAHIRLTSLVLRAWPPGPAALPCPAALRATLRLLPSSLAALAVDFCAWRARPDAAWPPPLTPAPDAAAEAEMVTGARAVGMEAAPTPQLRCLACPPELVPCLRELGLYPHAVRCLRLGRIPEVGAGAGAGAGGGAGASGAASWAEWASAAAAAAAEQGGGSCSRGSCAGGGGSRGGSGAWAAEWQTAAPVCGPHCCCGADFASGRAATATAAEAAAARADEEAEEAEQPPGAAAWRDCGKLAALVAAASAAPLGALSYDTDIDVRVALALLPEAAAPGVPGGGGGWRRLSHLQVNVRVSAAGEASLVRILDACVAPREEPPAPAPPSFSPAESDHTTARITTAASASAAAATTAAAAAAAASLDLRLRLDRDVGGPWLTAALAASANCRTGVRHLTLVDLTLSPRGFKDPVALLIASVLELTQLRTLVLQPVRGVLRELRGLAPHGSLRVLRLCDVEEEGDSAADRPLLRRLGALALALGGCYGHGEGQEQAALGPAPRRPDAGKSEGANGGREGAEVRGLSAEGRESSAGCGVRRWPAPPRRVLLVPQLLAWEVEALSLEVQAAAGGKARCELVGGG</sequence>
<feature type="region of interest" description="Disordered" evidence="1">
    <location>
        <begin position="876"/>
        <end position="921"/>
    </location>
</feature>
<accession>A0A835XMY0</accession>
<feature type="compositionally biased region" description="Basic and acidic residues" evidence="1">
    <location>
        <begin position="182"/>
        <end position="199"/>
    </location>
</feature>
<evidence type="ECO:0000313" key="3">
    <source>
        <dbReference type="Proteomes" id="UP000612055"/>
    </source>
</evidence>
<comment type="caution">
    <text evidence="2">The sequence shown here is derived from an EMBL/GenBank/DDBJ whole genome shotgun (WGS) entry which is preliminary data.</text>
</comment>
<evidence type="ECO:0000313" key="2">
    <source>
        <dbReference type="EMBL" id="KAG2487023.1"/>
    </source>
</evidence>
<protein>
    <submittedName>
        <fullName evidence="2">Uncharacterized protein</fullName>
    </submittedName>
</protein>
<keyword evidence="3" id="KW-1185">Reference proteome</keyword>
<dbReference type="EMBL" id="JAEHOE010000103">
    <property type="protein sequence ID" value="KAG2487023.1"/>
    <property type="molecule type" value="Genomic_DNA"/>
</dbReference>
<organism evidence="2 3">
    <name type="scientific">Edaphochlamys debaryana</name>
    <dbReference type="NCBI Taxonomy" id="47281"/>
    <lineage>
        <taxon>Eukaryota</taxon>
        <taxon>Viridiplantae</taxon>
        <taxon>Chlorophyta</taxon>
        <taxon>core chlorophytes</taxon>
        <taxon>Chlorophyceae</taxon>
        <taxon>CS clade</taxon>
        <taxon>Chlamydomonadales</taxon>
        <taxon>Chlamydomonadales incertae sedis</taxon>
        <taxon>Edaphochlamys</taxon>
    </lineage>
</organism>
<feature type="compositionally biased region" description="Pro residues" evidence="1">
    <location>
        <begin position="230"/>
        <end position="240"/>
    </location>
</feature>
<gene>
    <name evidence="2" type="ORF">HYH03_014393</name>
</gene>
<dbReference type="Proteomes" id="UP000612055">
    <property type="component" value="Unassembled WGS sequence"/>
</dbReference>
<dbReference type="OrthoDB" id="552114at2759"/>
<proteinExistence type="predicted"/>
<evidence type="ECO:0000256" key="1">
    <source>
        <dbReference type="SAM" id="MobiDB-lite"/>
    </source>
</evidence>
<reference evidence="2" key="1">
    <citation type="journal article" date="2020" name="bioRxiv">
        <title>Comparative genomics of Chlamydomonas.</title>
        <authorList>
            <person name="Craig R.J."/>
            <person name="Hasan A.R."/>
            <person name="Ness R.W."/>
            <person name="Keightley P.D."/>
        </authorList>
    </citation>
    <scope>NUCLEOTIDE SEQUENCE</scope>
    <source>
        <strain evidence="2">CCAP 11/70</strain>
    </source>
</reference>
<feature type="region of interest" description="Disordered" evidence="1">
    <location>
        <begin position="1"/>
        <end position="43"/>
    </location>
</feature>
<name>A0A835XMY0_9CHLO</name>
<dbReference type="AlphaFoldDB" id="A0A835XMY0"/>
<feature type="region of interest" description="Disordered" evidence="1">
    <location>
        <begin position="175"/>
        <end position="260"/>
    </location>
</feature>